<dbReference type="InterPro" id="IPR021798">
    <property type="entry name" value="AftD_N"/>
</dbReference>
<reference evidence="3" key="1">
    <citation type="journal article" date="2015" name="Nature">
        <title>rRNA introns, odd ribosomes, and small enigmatic genomes across a large radiation of phyla.</title>
        <authorList>
            <person name="Brown C.T."/>
            <person name="Hug L.A."/>
            <person name="Thomas B.C."/>
            <person name="Sharon I."/>
            <person name="Castelle C.J."/>
            <person name="Singh A."/>
            <person name="Wilkins M.J."/>
            <person name="Williams K.H."/>
            <person name="Banfield J.F."/>
        </authorList>
    </citation>
    <scope>NUCLEOTIDE SEQUENCE [LARGE SCALE GENOMIC DNA]</scope>
</reference>
<dbReference type="STRING" id="1618545.US53_C0032G0001"/>
<feature type="transmembrane region" description="Helical" evidence="1">
    <location>
        <begin position="75"/>
        <end position="93"/>
    </location>
</feature>
<protein>
    <recommendedName>
        <fullName evidence="2">Alpha-(1-&gt;3)-arabinofuranosyltransferase N-terminal GT-C domain-containing protein</fullName>
    </recommendedName>
</protein>
<feature type="transmembrane region" description="Helical" evidence="1">
    <location>
        <begin position="123"/>
        <end position="140"/>
    </location>
</feature>
<feature type="non-terminal residue" evidence="3">
    <location>
        <position position="1"/>
    </location>
</feature>
<feature type="transmembrane region" description="Helical" evidence="1">
    <location>
        <begin position="326"/>
        <end position="343"/>
    </location>
</feature>
<evidence type="ECO:0000313" key="3">
    <source>
        <dbReference type="EMBL" id="KKQ36925.1"/>
    </source>
</evidence>
<dbReference type="GO" id="GO:0016740">
    <property type="term" value="F:transferase activity"/>
    <property type="evidence" value="ECO:0007669"/>
    <property type="project" value="InterPro"/>
</dbReference>
<organism evidence="3">
    <name type="scientific">Candidatus Woesebacteria bacterium GW2011_GWA1_37_7</name>
    <dbReference type="NCBI Taxonomy" id="1618545"/>
    <lineage>
        <taxon>Bacteria</taxon>
        <taxon>Candidatus Woeseibacteriota</taxon>
    </lineage>
</organism>
<dbReference type="Pfam" id="PF11847">
    <property type="entry name" value="GT-C_AftD"/>
    <property type="match status" value="1"/>
</dbReference>
<gene>
    <name evidence="3" type="ORF">US53_C0032G0001</name>
</gene>
<feature type="transmembrane region" description="Helical" evidence="1">
    <location>
        <begin position="352"/>
        <end position="373"/>
    </location>
</feature>
<keyword evidence="1" id="KW-0812">Transmembrane</keyword>
<feature type="transmembrane region" description="Helical" evidence="1">
    <location>
        <begin position="9"/>
        <end position="31"/>
    </location>
</feature>
<dbReference type="EMBL" id="LBTI01000032">
    <property type="protein sequence ID" value="KKQ36925.1"/>
    <property type="molecule type" value="Genomic_DNA"/>
</dbReference>
<feature type="transmembrane region" description="Helical" evidence="1">
    <location>
        <begin position="251"/>
        <end position="273"/>
    </location>
</feature>
<comment type="caution">
    <text evidence="3">The sequence shown here is derived from an EMBL/GenBank/DDBJ whole genome shotgun (WGS) entry which is preliminary data.</text>
</comment>
<proteinExistence type="predicted"/>
<evidence type="ECO:0000259" key="2">
    <source>
        <dbReference type="Pfam" id="PF11847"/>
    </source>
</evidence>
<name>A0A0G0HEF4_9BACT</name>
<keyword evidence="1" id="KW-1133">Transmembrane helix</keyword>
<feature type="transmembrane region" description="Helical" evidence="1">
    <location>
        <begin position="37"/>
        <end position="63"/>
    </location>
</feature>
<feature type="transmembrane region" description="Helical" evidence="1">
    <location>
        <begin position="1090"/>
        <end position="1108"/>
    </location>
</feature>
<keyword evidence="1" id="KW-0472">Membrane</keyword>
<feature type="transmembrane region" description="Helical" evidence="1">
    <location>
        <begin position="99"/>
        <end position="116"/>
    </location>
</feature>
<feature type="transmembrane region" description="Helical" evidence="1">
    <location>
        <begin position="171"/>
        <end position="191"/>
    </location>
</feature>
<dbReference type="Proteomes" id="UP000034591">
    <property type="component" value="Unassembled WGS sequence"/>
</dbReference>
<feature type="transmembrane region" description="Helical" evidence="1">
    <location>
        <begin position="280"/>
        <end position="298"/>
    </location>
</feature>
<accession>A0A0G0HEF4</accession>
<sequence length="1115" mass="129761">YFNITSHAWAYPVLGNATGIFTASAPTYYILGLIQKVGIQGFVIEAFVFWFLLLVGGLFMYYLTRLLFKDIDKRFALLAALFYIFNLFTLVNIWQRFLYNYIFFWSLLPLFLYLYLSGLIKKKFIYALLIPIVILIFSYTLTSTPFLIILISLAIYTSLFYLFFKKYDLLFLLKFNFVIGFLFLLTNAWWISQLMSFLFSSSYEVSVKNFFSSQGNIDTLNVLSRSLGKLINITRLYHGTFFSQTDSWLKVFGLFPLSLIFFIIPTVIFSTLIKHKRKFSVLYLSGLYLIAIFLSKGSNPPFGDLYSLFFSKYTYLQVFRNPFEKFGFILTLTTAPLFAYGVYKLSGEVIKIIGRLIVFFAVMIIFVTSLPFWTGEVLKIRTKESKEIDFKVEVPYYYKEANDWLNKEAGEARMIVFPLGDEGITYNWERSYSGVELTSNLFDVSAISYKTTIPYYSEIAENLEQELIKSESILSVMSILNTKYILFRPDVNWKIRNMRDPFTISDRLRDNAYLEKEKRFGELEIWANTNWMDNKINVSNKVTSSLPVALLRDVKTLKDGGILASHNKNDLRLEPFEDKLIIHPKNAFYIDKIVELGFEERQDIFPHIKYLPSHPLHKLIKIKEWLDKLLIRNNADLTMKEVTYLGKRLNEVQRSIEAFDTVSIKQALDDYERGLTILSDVVASLNAESITTNNKVWNQEYLYGIFVRHSNAFDDFSNLTNDTATKENLVNSKTYLRNFISDMGIAPYNNYINVEGLPVEKRHTYQFEIKEPGDYELFLEDRDWSNYYENFFLEDFPLQLNGNIVTTKISTASAGLISLGRFDLSSGVHELGWDTPKRRNLLNTNGEDYVLKVDHDEKEIAFKINHFDPYSSYEVSFDYWPRVGGGLTFSFEENNDPIINGFVRAHFLKYLGPDYYYRDFRNFSATITPDKNSDSAEVVFKAKPINECEDIFRTSGIFRCRDPVFSRNYDKTTEIILKNIKIYKVMDIEPSLVKTYNNLGLVLPEYKYSKINPTEFAVEINNATDPFILNFSELYNSGWRAIYEDGSIIDEKNHFLANIYSNAWLIDKKGSYKLKLKYQPQDYLEKGKKISLLSTLIVVALLSGLIIFKKHETKN</sequence>
<evidence type="ECO:0000256" key="1">
    <source>
        <dbReference type="SAM" id="Phobius"/>
    </source>
</evidence>
<dbReference type="AlphaFoldDB" id="A0A0G0HEF4"/>
<feature type="domain" description="Alpha-(1-&gt;3)-arabinofuranosyltransferase N-terminal GT-C" evidence="2">
    <location>
        <begin position="358"/>
        <end position="525"/>
    </location>
</feature>
<feature type="transmembrane region" description="Helical" evidence="1">
    <location>
        <begin position="146"/>
        <end position="164"/>
    </location>
</feature>